<proteinExistence type="predicted"/>
<dbReference type="Pfam" id="PF20149">
    <property type="entry name" value="DUF6532"/>
    <property type="match status" value="1"/>
</dbReference>
<name>A0A5M3N3S9_CONPW</name>
<dbReference type="RefSeq" id="XP_007762986.1">
    <property type="nucleotide sequence ID" value="XM_007764796.1"/>
</dbReference>
<dbReference type="EMBL" id="JH711573">
    <property type="protein sequence ID" value="EIW86023.1"/>
    <property type="molecule type" value="Genomic_DNA"/>
</dbReference>
<sequence>MFFALYKPAMSPYNASTRKAPTSDGLSNRERKTRARQPTERVKAQQMEQAEKEARKNKVKTPTGSSAASKHTAKVNSVFSGNHFPSRDIALPAGRSQKTSRLPMPTAPTRSLIPRATNIPPSRTLPRDVPRNVPNANSNARPTPASSRYHIDDLDDSDDVGDHPSQARSGHTTTHKRRLVVSNDDEAAEPVASGQQSSSPPAQVPAAKRPRPSSTQASASREASSTGDVEEDADGLIKPERSRAEVPGVKVGIRDFVRPVRELFTEAVHAFTARLVTSGVWVDDMTNIEQATAGWEDARVYLKSNIKYTDEIIDLLCKRYSNATNDVKNCTANLVITYYGFMSSDKARIQERNKELVKQLLDRFGMCYRDLGDPEKGIPRTGLYEHPLMQDAINRLWFKNSRDVGIIYGALFEPMPIPAMALVWTGVEHAIKEWETGVKKTIQFDEKVYHPILKKHITNLEETVVKWGARVPRRFHSMVTEHYNLARFHGDPDGVTSNASAPVEHLSESEFDSELQDYLSRTSSEHGGDESDNSDDLQGEGGEGAAVSDVEQGEEGDDDDDEQGEEAGEGDEQEE</sequence>
<protein>
    <recommendedName>
        <fullName evidence="2">DUF6532 domain-containing protein</fullName>
    </recommendedName>
</protein>
<dbReference type="AlphaFoldDB" id="A0A5M3N3S9"/>
<feature type="domain" description="DUF6532" evidence="2">
    <location>
        <begin position="267"/>
        <end position="462"/>
    </location>
</feature>
<feature type="compositionally biased region" description="Polar residues" evidence="1">
    <location>
        <begin position="212"/>
        <end position="227"/>
    </location>
</feature>
<accession>A0A5M3N3S9</accession>
<feature type="compositionally biased region" description="Polar residues" evidence="1">
    <location>
        <begin position="60"/>
        <end position="80"/>
    </location>
</feature>
<comment type="caution">
    <text evidence="3">The sequence shown here is derived from an EMBL/GenBank/DDBJ whole genome shotgun (WGS) entry which is preliminary data.</text>
</comment>
<evidence type="ECO:0000259" key="2">
    <source>
        <dbReference type="Pfam" id="PF20149"/>
    </source>
</evidence>
<dbReference type="Proteomes" id="UP000053558">
    <property type="component" value="Unassembled WGS sequence"/>
</dbReference>
<dbReference type="GeneID" id="19204443"/>
<dbReference type="InterPro" id="IPR045341">
    <property type="entry name" value="DUF6532"/>
</dbReference>
<dbReference type="OMA" id="WEDARVY"/>
<evidence type="ECO:0000313" key="3">
    <source>
        <dbReference type="EMBL" id="EIW86023.1"/>
    </source>
</evidence>
<evidence type="ECO:0000256" key="1">
    <source>
        <dbReference type="SAM" id="MobiDB-lite"/>
    </source>
</evidence>
<keyword evidence="4" id="KW-1185">Reference proteome</keyword>
<organism evidence="3 4">
    <name type="scientific">Coniophora puteana (strain RWD-64-598)</name>
    <name type="common">Brown rot fungus</name>
    <dbReference type="NCBI Taxonomy" id="741705"/>
    <lineage>
        <taxon>Eukaryota</taxon>
        <taxon>Fungi</taxon>
        <taxon>Dikarya</taxon>
        <taxon>Basidiomycota</taxon>
        <taxon>Agaricomycotina</taxon>
        <taxon>Agaricomycetes</taxon>
        <taxon>Agaricomycetidae</taxon>
        <taxon>Boletales</taxon>
        <taxon>Coniophorineae</taxon>
        <taxon>Coniophoraceae</taxon>
        <taxon>Coniophora</taxon>
    </lineage>
</organism>
<feature type="compositionally biased region" description="Low complexity" evidence="1">
    <location>
        <begin position="190"/>
        <end position="207"/>
    </location>
</feature>
<dbReference type="KEGG" id="cput:CONPUDRAFT_160913"/>
<evidence type="ECO:0000313" key="4">
    <source>
        <dbReference type="Proteomes" id="UP000053558"/>
    </source>
</evidence>
<dbReference type="OrthoDB" id="2670159at2759"/>
<feature type="compositionally biased region" description="Acidic residues" evidence="1">
    <location>
        <begin position="551"/>
        <end position="575"/>
    </location>
</feature>
<feature type="compositionally biased region" description="Basic and acidic residues" evidence="1">
    <location>
        <begin position="37"/>
        <end position="56"/>
    </location>
</feature>
<reference evidence="4" key="1">
    <citation type="journal article" date="2012" name="Science">
        <title>The Paleozoic origin of enzymatic lignin decomposition reconstructed from 31 fungal genomes.</title>
        <authorList>
            <person name="Floudas D."/>
            <person name="Binder M."/>
            <person name="Riley R."/>
            <person name="Barry K."/>
            <person name="Blanchette R.A."/>
            <person name="Henrissat B."/>
            <person name="Martinez A.T."/>
            <person name="Otillar R."/>
            <person name="Spatafora J.W."/>
            <person name="Yadav J.S."/>
            <person name="Aerts A."/>
            <person name="Benoit I."/>
            <person name="Boyd A."/>
            <person name="Carlson A."/>
            <person name="Copeland A."/>
            <person name="Coutinho P.M."/>
            <person name="de Vries R.P."/>
            <person name="Ferreira P."/>
            <person name="Findley K."/>
            <person name="Foster B."/>
            <person name="Gaskell J."/>
            <person name="Glotzer D."/>
            <person name="Gorecki P."/>
            <person name="Heitman J."/>
            <person name="Hesse C."/>
            <person name="Hori C."/>
            <person name="Igarashi K."/>
            <person name="Jurgens J.A."/>
            <person name="Kallen N."/>
            <person name="Kersten P."/>
            <person name="Kohler A."/>
            <person name="Kuees U."/>
            <person name="Kumar T.K.A."/>
            <person name="Kuo A."/>
            <person name="LaButti K."/>
            <person name="Larrondo L.F."/>
            <person name="Lindquist E."/>
            <person name="Ling A."/>
            <person name="Lombard V."/>
            <person name="Lucas S."/>
            <person name="Lundell T."/>
            <person name="Martin R."/>
            <person name="McLaughlin D.J."/>
            <person name="Morgenstern I."/>
            <person name="Morin E."/>
            <person name="Murat C."/>
            <person name="Nagy L.G."/>
            <person name="Nolan M."/>
            <person name="Ohm R.A."/>
            <person name="Patyshakuliyeva A."/>
            <person name="Rokas A."/>
            <person name="Ruiz-Duenas F.J."/>
            <person name="Sabat G."/>
            <person name="Salamov A."/>
            <person name="Samejima M."/>
            <person name="Schmutz J."/>
            <person name="Slot J.C."/>
            <person name="St John F."/>
            <person name="Stenlid J."/>
            <person name="Sun H."/>
            <person name="Sun S."/>
            <person name="Syed K."/>
            <person name="Tsang A."/>
            <person name="Wiebenga A."/>
            <person name="Young D."/>
            <person name="Pisabarro A."/>
            <person name="Eastwood D.C."/>
            <person name="Martin F."/>
            <person name="Cullen D."/>
            <person name="Grigoriev I.V."/>
            <person name="Hibbett D.S."/>
        </authorList>
    </citation>
    <scope>NUCLEOTIDE SEQUENCE [LARGE SCALE GENOMIC DNA]</scope>
    <source>
        <strain evidence="4">RWD-64-598 SS2</strain>
    </source>
</reference>
<gene>
    <name evidence="3" type="ORF">CONPUDRAFT_160913</name>
</gene>
<feature type="compositionally biased region" description="Polar residues" evidence="1">
    <location>
        <begin position="13"/>
        <end position="26"/>
    </location>
</feature>
<feature type="compositionally biased region" description="Polar residues" evidence="1">
    <location>
        <begin position="134"/>
        <end position="146"/>
    </location>
</feature>
<feature type="region of interest" description="Disordered" evidence="1">
    <location>
        <begin position="1"/>
        <end position="241"/>
    </location>
</feature>
<feature type="region of interest" description="Disordered" evidence="1">
    <location>
        <begin position="495"/>
        <end position="575"/>
    </location>
</feature>